<evidence type="ECO:0000313" key="2">
    <source>
        <dbReference type="Proteomes" id="UP000185924"/>
    </source>
</evidence>
<keyword evidence="2" id="KW-1185">Reference proteome</keyword>
<dbReference type="OrthoDB" id="9791538at2"/>
<dbReference type="EMBL" id="FTNM01000002">
    <property type="protein sequence ID" value="SIQ86412.1"/>
    <property type="molecule type" value="Genomic_DNA"/>
</dbReference>
<gene>
    <name evidence="1" type="ORF">SAMN05421545_1412</name>
</gene>
<dbReference type="STRING" id="1077936.SAMN05421545_1412"/>
<dbReference type="RefSeq" id="WP_076421613.1">
    <property type="nucleotide sequence ID" value="NZ_FTNM01000002.1"/>
</dbReference>
<dbReference type="Proteomes" id="UP000185924">
    <property type="component" value="Unassembled WGS sequence"/>
</dbReference>
<proteinExistence type="predicted"/>
<organism evidence="1 2">
    <name type="scientific">Pontibacter lucknowensis</name>
    <dbReference type="NCBI Taxonomy" id="1077936"/>
    <lineage>
        <taxon>Bacteria</taxon>
        <taxon>Pseudomonadati</taxon>
        <taxon>Bacteroidota</taxon>
        <taxon>Cytophagia</taxon>
        <taxon>Cytophagales</taxon>
        <taxon>Hymenobacteraceae</taxon>
        <taxon>Pontibacter</taxon>
    </lineage>
</organism>
<accession>A0A1N6W8S3</accession>
<evidence type="ECO:0000313" key="1">
    <source>
        <dbReference type="EMBL" id="SIQ86412.1"/>
    </source>
</evidence>
<sequence>MPNIIATAEAENTGEAYTTDVTREGWEIGRIRARVNLVKNIDKASGSNTFYCNLSFSEKLKQSNAKIA</sequence>
<dbReference type="AlphaFoldDB" id="A0A1N6W8S3"/>
<reference evidence="2" key="1">
    <citation type="submission" date="2017-01" db="EMBL/GenBank/DDBJ databases">
        <authorList>
            <person name="Varghese N."/>
            <person name="Submissions S."/>
        </authorList>
    </citation>
    <scope>NUCLEOTIDE SEQUENCE [LARGE SCALE GENOMIC DNA]</scope>
    <source>
        <strain evidence="2">DM9</strain>
    </source>
</reference>
<name>A0A1N6W8S3_9BACT</name>
<protein>
    <submittedName>
        <fullName evidence="1">Uncharacterized protein</fullName>
    </submittedName>
</protein>